<dbReference type="GO" id="GO:0016117">
    <property type="term" value="P:carotenoid biosynthetic process"/>
    <property type="evidence" value="ECO:0007669"/>
    <property type="project" value="InterPro"/>
</dbReference>
<dbReference type="InterPro" id="IPR010108">
    <property type="entry name" value="Lycopene_cyclase_b/e"/>
</dbReference>
<dbReference type="GO" id="GO:0045436">
    <property type="term" value="F:lycopene beta cyclase activity"/>
    <property type="evidence" value="ECO:0007669"/>
    <property type="project" value="InterPro"/>
</dbReference>
<comment type="similarity">
    <text evidence="1">Belongs to the lycopene cyclase family.</text>
</comment>
<dbReference type="AlphaFoldDB" id="A0A7S8IUM9"/>
<keyword evidence="3" id="KW-1185">Reference proteome</keyword>
<dbReference type="KEGG" id="qso:IRL76_01035"/>
<dbReference type="Pfam" id="PF05834">
    <property type="entry name" value="Lycopene_cycl"/>
    <property type="match status" value="1"/>
</dbReference>
<dbReference type="SUPFAM" id="SSF51905">
    <property type="entry name" value="FAD/NAD(P)-binding domain"/>
    <property type="match status" value="1"/>
</dbReference>
<dbReference type="Gene3D" id="3.50.50.60">
    <property type="entry name" value="FAD/NAD(P)-binding domain"/>
    <property type="match status" value="1"/>
</dbReference>
<keyword evidence="2" id="KW-0413">Isomerase</keyword>
<reference evidence="2 3" key="1">
    <citation type="submission" date="2020-11" db="EMBL/GenBank/DDBJ databases">
        <title>The genome sequence of Erythrobacter sp. 6D36.</title>
        <authorList>
            <person name="Liu Y."/>
        </authorList>
    </citation>
    <scope>NUCLEOTIDE SEQUENCE [LARGE SCALE GENOMIC DNA]</scope>
    <source>
        <strain evidence="2 3">6D36</strain>
    </source>
</reference>
<dbReference type="Proteomes" id="UP000594459">
    <property type="component" value="Chromosome"/>
</dbReference>
<protein>
    <submittedName>
        <fullName evidence="2">Lycopene beta-cyclase CrtY</fullName>
        <ecNumber evidence="2">5.5.1.19</ecNumber>
    </submittedName>
</protein>
<evidence type="ECO:0000313" key="3">
    <source>
        <dbReference type="Proteomes" id="UP000594459"/>
    </source>
</evidence>
<dbReference type="GO" id="GO:0016705">
    <property type="term" value="F:oxidoreductase activity, acting on paired donors, with incorporation or reduction of molecular oxygen"/>
    <property type="evidence" value="ECO:0007669"/>
    <property type="project" value="InterPro"/>
</dbReference>
<dbReference type="NCBIfam" id="TIGR01790">
    <property type="entry name" value="carotene-cycl"/>
    <property type="match status" value="1"/>
</dbReference>
<accession>A0A7S8IUM9</accession>
<dbReference type="EC" id="5.5.1.19" evidence="2"/>
<evidence type="ECO:0000313" key="2">
    <source>
        <dbReference type="EMBL" id="QPC99199.1"/>
    </source>
</evidence>
<name>A0A7S8IUM9_9SPHN</name>
<dbReference type="InterPro" id="IPR036188">
    <property type="entry name" value="FAD/NAD-bd_sf"/>
</dbReference>
<organism evidence="2 3">
    <name type="scientific">Qipengyuania soli</name>
    <dbReference type="NCBI Taxonomy" id="2782568"/>
    <lineage>
        <taxon>Bacteria</taxon>
        <taxon>Pseudomonadati</taxon>
        <taxon>Pseudomonadota</taxon>
        <taxon>Alphaproteobacteria</taxon>
        <taxon>Sphingomonadales</taxon>
        <taxon>Erythrobacteraceae</taxon>
        <taxon>Qipengyuania</taxon>
    </lineage>
</organism>
<gene>
    <name evidence="2" type="primary">crtY</name>
    <name evidence="2" type="ORF">IRL76_01035</name>
</gene>
<evidence type="ECO:0000256" key="1">
    <source>
        <dbReference type="ARBA" id="ARBA00006599"/>
    </source>
</evidence>
<dbReference type="NCBIfam" id="TIGR01789">
    <property type="entry name" value="lycopene_cycl"/>
    <property type="match status" value="1"/>
</dbReference>
<proteinExistence type="inferred from homology"/>
<dbReference type="InterPro" id="IPR008461">
    <property type="entry name" value="CrtY"/>
</dbReference>
<dbReference type="RefSeq" id="WP_200982349.1">
    <property type="nucleotide sequence ID" value="NZ_CP064654.1"/>
</dbReference>
<dbReference type="EMBL" id="CP064654">
    <property type="protein sequence ID" value="QPC99199.1"/>
    <property type="molecule type" value="Genomic_DNA"/>
</dbReference>
<sequence>MSGRKIDMAIVGGGLAGGLTALAVHRTYPDMAIAIFEAGDSFGGNHRWSWFKDDVADTARGLLVGFDKTDWTSGYDVRFPAHSRSLKATYRSMSSRAFDAFLRRELPQDAIQLSTRVAGLRDDGIVLENGQGIAADRVVDCRDFEPSQHLRGGWQVFMGRHIRTPAPHGVERPIVMDADVAQHDAYRFVYTLPLSPDELFVEDTYYADAPTLDREALSARIDAYCEKQGWKGETIGEETGVLPVVTGGNFAAFQRELGMRGVVRAGARAGFVHPLTSYTLPFAAANAVFIAQNARLPGAELADLLAKRAKEHWKAMRFYRDLGRMLFDGAVPDQRYLIFERFYRLPEPLIQRLYSGRSTFRDKLRILSGKPPIPIHAGVRALLGKGAPLRQGGSR</sequence>